<dbReference type="RefSeq" id="WP_344629558.1">
    <property type="nucleotide sequence ID" value="NZ_BAAATJ010000003.1"/>
</dbReference>
<evidence type="ECO:0000313" key="1">
    <source>
        <dbReference type="EMBL" id="GAA2388359.1"/>
    </source>
</evidence>
<gene>
    <name evidence="1" type="ORF">GCM10010420_09500</name>
</gene>
<keyword evidence="2" id="KW-1185">Reference proteome</keyword>
<sequence length="101" mass="10393">MPRLAAALELDGPDRPLVYVGPRLALAAGSGLVSVRLDDRGLGLRARVCAEWAAFARSGGPVAVIAGLDPFAPASAPEEVEGYLRTRAPNGRLRMGGTAAV</sequence>
<accession>A0ABN3HW66</accession>
<dbReference type="EMBL" id="BAAATJ010000003">
    <property type="protein sequence ID" value="GAA2388359.1"/>
    <property type="molecule type" value="Genomic_DNA"/>
</dbReference>
<reference evidence="1 2" key="1">
    <citation type="journal article" date="2019" name="Int. J. Syst. Evol. Microbiol.">
        <title>The Global Catalogue of Microorganisms (GCM) 10K type strain sequencing project: providing services to taxonomists for standard genome sequencing and annotation.</title>
        <authorList>
            <consortium name="The Broad Institute Genomics Platform"/>
            <consortium name="The Broad Institute Genome Sequencing Center for Infectious Disease"/>
            <person name="Wu L."/>
            <person name="Ma J."/>
        </authorList>
    </citation>
    <scope>NUCLEOTIDE SEQUENCE [LARGE SCALE GENOMIC DNA]</scope>
    <source>
        <strain evidence="1 2">JCM 6921</strain>
    </source>
</reference>
<name>A0ABN3HW66_9ACTN</name>
<protein>
    <submittedName>
        <fullName evidence="1">Uncharacterized protein</fullName>
    </submittedName>
</protein>
<proteinExistence type="predicted"/>
<evidence type="ECO:0000313" key="2">
    <source>
        <dbReference type="Proteomes" id="UP001500058"/>
    </source>
</evidence>
<comment type="caution">
    <text evidence="1">The sequence shown here is derived from an EMBL/GenBank/DDBJ whole genome shotgun (WGS) entry which is preliminary data.</text>
</comment>
<organism evidence="1 2">
    <name type="scientific">Streptomyces glaucosporus</name>
    <dbReference type="NCBI Taxonomy" id="284044"/>
    <lineage>
        <taxon>Bacteria</taxon>
        <taxon>Bacillati</taxon>
        <taxon>Actinomycetota</taxon>
        <taxon>Actinomycetes</taxon>
        <taxon>Kitasatosporales</taxon>
        <taxon>Streptomycetaceae</taxon>
        <taxon>Streptomyces</taxon>
    </lineage>
</organism>
<dbReference type="Proteomes" id="UP001500058">
    <property type="component" value="Unassembled WGS sequence"/>
</dbReference>